<accession>A0A2Z6GAL9</accession>
<dbReference type="Gene3D" id="1.25.40.10">
    <property type="entry name" value="Tetratricopeptide repeat domain"/>
    <property type="match status" value="4"/>
</dbReference>
<evidence type="ECO:0000259" key="5">
    <source>
        <dbReference type="Pfam" id="PF12770"/>
    </source>
</evidence>
<dbReference type="PANTHER" id="PTHR45641">
    <property type="entry name" value="TETRATRICOPEPTIDE REPEAT PROTEIN (AFU_ORTHOLOGUE AFUA_6G03870)"/>
    <property type="match status" value="1"/>
</dbReference>
<evidence type="ECO:0000313" key="7">
    <source>
        <dbReference type="Proteomes" id="UP000033070"/>
    </source>
</evidence>
<keyword evidence="1" id="KW-0677">Repeat</keyword>
<evidence type="ECO:0000256" key="3">
    <source>
        <dbReference type="PROSITE-ProRule" id="PRU00339"/>
    </source>
</evidence>
<feature type="repeat" description="TPR" evidence="3">
    <location>
        <begin position="511"/>
        <end position="544"/>
    </location>
</feature>
<keyword evidence="4" id="KW-0732">Signal</keyword>
<dbReference type="Pfam" id="PF13374">
    <property type="entry name" value="TPR_10"/>
    <property type="match status" value="2"/>
</dbReference>
<dbReference type="InterPro" id="IPR019734">
    <property type="entry name" value="TPR_rpt"/>
</dbReference>
<feature type="repeat" description="TPR" evidence="3">
    <location>
        <begin position="679"/>
        <end position="712"/>
    </location>
</feature>
<dbReference type="EMBL" id="AP018738">
    <property type="protein sequence ID" value="BBE50466.1"/>
    <property type="molecule type" value="Genomic_DNA"/>
</dbReference>
<sequence>MRYSTRFLIMLSLTLLLPAAANAQHYTYEGTITFLELSGKDCGEVKEGDSRPYTLAVGVQGTHITGYSLLQGADPGRFSGTGTENLSVEYPDPLQSTGHGISLLGLASTSLIGELRERRLRSDEAGCNLSRGQISARQRATSAAAEVQLRQLETDFNNAREADVAQKRAPAAYAEIQRLLPQASQVAAQQDSDPQQARALFDQLQPLFDQVYGAHSLPAYTNLSARAKFAERGGDLHGAFELRKLALQIASKSLPGQLALSNYNLADVMEKLGRKEEAAVFFIEAAAADEKQYGAQHPEVANDLLRAADVQEALGRNELALQKYERVLRIRQQTAGPDSSEAAAVMWKLAQLLGKMERQEQSLNWFRQELAITEKLRGDGHADTASSLEGTAGALSKLGRHREALPLLERALAIREKVYGEEYADTASSLRNLGWGYHNAGQDQLASQFAQRALAVDERVLGIAHRNTVNDLNDLALIYKSMGRFEEALSAQQRALAGYEKVYGAEHPDVAVGATNLADIYLVTGKYVQALPLYQRALAINEKVLGPDHVGTAVTLGNLALYNKTVGEYEQALALYQRALAIDEKALGAEHPATASDMNNLASLYVTLGRYAEASDLHQRALVVRERVLGSEHPETRISLNNLGTLHEMLGEYDKSLAYHARALSIAERSLGRDHPETAASLNNLATLYAEIGQFDKALSMAQRVVDIYQRSLGAQHALTATALGNQGVIYERKGDYRQALELAQRALSISEKALGDEHVDTAASLNNLATLYWRLGEHQQAVASYQRALAISEKKYGAEHAETAVVINNLAMVYGDMGRHDEALPLLNRALRIREHTLGDGHRYTGNTLGNLAFSQAALGRYTDALASFSRGNAIADKVIERVFAVANEKDKLAYVQQQEWGYFGQLSLIHQHFTHDPQALRQGLDLVLARKGIVFDAQARQNEALAGSLDPAARALWDELARQRAIQSRLLQNRPGELSAEAYQRQLRELDDRIDGLERQLAGRSALVAEQLKQRGITSAVLAGHLPAGAVLAEFIRIDDFDWQQGKWAGTQHYLAFLLHPDGHIDLADLGEASALESDLQYQLRQLDRIGLDTDLQLAATRKLYQMLWQPLRKSVDAADTVIFSPDGLLNLVPFAAMLGEDERFLIERRNVVYVTSGRELAKGDTGIKPDSLLYLAANPAFDLDSRLVPSDSHSANVTRAAGFDLQFGPLPGTQQEADYIPSVIRGKQRIVTGKQATEASVLAAGHPKIMHLATHGFFLSDQSRSGPGTRGAMALQDTAQATARTSSGHENPLVRSGLALAGANYAGKAQDGLDGLLTALEVSGMDLHGTDLVTLSACETGRGEVKSGEGVFGLRRAFALAGTAHLMMSLWPVSDDVTAQQMQRFYQLYGKKTNPAAALRQAQQATIAELRSKKGQAEPALWAPFIVQGW</sequence>
<organism evidence="6 7">
    <name type="scientific">Ferriphaselus amnicola</name>
    <dbReference type="NCBI Taxonomy" id="1188319"/>
    <lineage>
        <taxon>Bacteria</taxon>
        <taxon>Pseudomonadati</taxon>
        <taxon>Pseudomonadota</taxon>
        <taxon>Betaproteobacteria</taxon>
        <taxon>Nitrosomonadales</taxon>
        <taxon>Gallionellaceae</taxon>
        <taxon>Ferriphaselus</taxon>
    </lineage>
</organism>
<feature type="signal peptide" evidence="4">
    <location>
        <begin position="1"/>
        <end position="23"/>
    </location>
</feature>
<dbReference type="PRINTS" id="PR00381">
    <property type="entry name" value="KINESINLIGHT"/>
</dbReference>
<feature type="repeat" description="TPR" evidence="3">
    <location>
        <begin position="721"/>
        <end position="754"/>
    </location>
</feature>
<feature type="domain" description="CHAT" evidence="5">
    <location>
        <begin position="1102"/>
        <end position="1432"/>
    </location>
</feature>
<keyword evidence="2 3" id="KW-0802">TPR repeat</keyword>
<dbReference type="InterPro" id="IPR024983">
    <property type="entry name" value="CHAT_dom"/>
</dbReference>
<dbReference type="Proteomes" id="UP000033070">
    <property type="component" value="Chromosome"/>
</dbReference>
<reference evidence="6 7" key="1">
    <citation type="submission" date="2018-06" db="EMBL/GenBank/DDBJ databases">
        <title>OYT1 Genome Sequencing.</title>
        <authorList>
            <person name="Kato S."/>
            <person name="Itoh T."/>
            <person name="Ohkuma M."/>
        </authorList>
    </citation>
    <scope>NUCLEOTIDE SEQUENCE [LARGE SCALE GENOMIC DNA]</scope>
    <source>
        <strain evidence="6 7">OYT1</strain>
    </source>
</reference>
<dbReference type="OrthoDB" id="8560958at2"/>
<name>A0A2Z6GAL9_9PROT</name>
<keyword evidence="7" id="KW-1185">Reference proteome</keyword>
<dbReference type="Pfam" id="PF12770">
    <property type="entry name" value="CHAT"/>
    <property type="match status" value="1"/>
</dbReference>
<evidence type="ECO:0000313" key="6">
    <source>
        <dbReference type="EMBL" id="BBE50466.1"/>
    </source>
</evidence>
<dbReference type="Pfam" id="PF13424">
    <property type="entry name" value="TPR_12"/>
    <property type="match status" value="6"/>
</dbReference>
<dbReference type="KEGG" id="fam:OYT1_ch0903"/>
<evidence type="ECO:0000256" key="1">
    <source>
        <dbReference type="ARBA" id="ARBA00022737"/>
    </source>
</evidence>
<gene>
    <name evidence="6" type="ORF">OYT1_ch0903</name>
</gene>
<feature type="chain" id="PRO_5017479781" evidence="4">
    <location>
        <begin position="24"/>
        <end position="1433"/>
    </location>
</feature>
<dbReference type="SUPFAM" id="SSF48452">
    <property type="entry name" value="TPR-like"/>
    <property type="match status" value="6"/>
</dbReference>
<dbReference type="SMART" id="SM00028">
    <property type="entry name" value="TPR"/>
    <property type="match status" value="15"/>
</dbReference>
<dbReference type="STRING" id="1188319.OYT1_01771"/>
<feature type="repeat" description="TPR" evidence="3">
    <location>
        <begin position="763"/>
        <end position="796"/>
    </location>
</feature>
<dbReference type="PANTHER" id="PTHR45641:SF19">
    <property type="entry name" value="NEPHROCYSTIN-3"/>
    <property type="match status" value="1"/>
</dbReference>
<feature type="repeat" description="TPR" evidence="3">
    <location>
        <begin position="805"/>
        <end position="838"/>
    </location>
</feature>
<evidence type="ECO:0000256" key="4">
    <source>
        <dbReference type="SAM" id="SignalP"/>
    </source>
</evidence>
<feature type="repeat" description="TPR" evidence="3">
    <location>
        <begin position="637"/>
        <end position="670"/>
    </location>
</feature>
<protein>
    <submittedName>
        <fullName evidence="6">Photosystem I assembly protein Ycf3</fullName>
    </submittedName>
</protein>
<dbReference type="PROSITE" id="PS50005">
    <property type="entry name" value="TPR"/>
    <property type="match status" value="7"/>
</dbReference>
<evidence type="ECO:0000256" key="2">
    <source>
        <dbReference type="ARBA" id="ARBA00022803"/>
    </source>
</evidence>
<proteinExistence type="predicted"/>
<feature type="repeat" description="TPR" evidence="3">
    <location>
        <begin position="553"/>
        <end position="586"/>
    </location>
</feature>
<dbReference type="InterPro" id="IPR011990">
    <property type="entry name" value="TPR-like_helical_dom_sf"/>
</dbReference>